<evidence type="ECO:0000313" key="2">
    <source>
        <dbReference type="EMBL" id="TRX23802.1"/>
    </source>
</evidence>
<dbReference type="InterPro" id="IPR050789">
    <property type="entry name" value="Diverse_Enzym_Activities"/>
</dbReference>
<dbReference type="Gene3D" id="3.40.710.10">
    <property type="entry name" value="DD-peptidase/beta-lactamase superfamily"/>
    <property type="match status" value="1"/>
</dbReference>
<name>A0A553CTF4_9FLAO</name>
<reference evidence="2 3" key="1">
    <citation type="submission" date="2019-07" db="EMBL/GenBank/DDBJ databases">
        <title>Novel species of Flavobacterium.</title>
        <authorList>
            <person name="Liu Q."/>
            <person name="Xin Y.-H."/>
        </authorList>
    </citation>
    <scope>NUCLEOTIDE SEQUENCE [LARGE SCALE GENOMIC DNA]</scope>
    <source>
        <strain evidence="2 3">LB3P56</strain>
    </source>
</reference>
<gene>
    <name evidence="2" type="ORF">FNW17_01095</name>
</gene>
<dbReference type="InterPro" id="IPR012338">
    <property type="entry name" value="Beta-lactam/transpept-like"/>
</dbReference>
<dbReference type="PANTHER" id="PTHR43283">
    <property type="entry name" value="BETA-LACTAMASE-RELATED"/>
    <property type="match status" value="1"/>
</dbReference>
<dbReference type="RefSeq" id="WP_144070681.1">
    <property type="nucleotide sequence ID" value="NZ_VJZR01000001.1"/>
</dbReference>
<dbReference type="InterPro" id="IPR001466">
    <property type="entry name" value="Beta-lactam-related"/>
</dbReference>
<dbReference type="GO" id="GO:0016787">
    <property type="term" value="F:hydrolase activity"/>
    <property type="evidence" value="ECO:0007669"/>
    <property type="project" value="UniProtKB-KW"/>
</dbReference>
<dbReference type="AlphaFoldDB" id="A0A553CTF4"/>
<keyword evidence="3" id="KW-1185">Reference proteome</keyword>
<organism evidence="2 3">
    <name type="scientific">Flavobacterium franklandianum</name>
    <dbReference type="NCBI Taxonomy" id="2594430"/>
    <lineage>
        <taxon>Bacteria</taxon>
        <taxon>Pseudomonadati</taxon>
        <taxon>Bacteroidota</taxon>
        <taxon>Flavobacteriia</taxon>
        <taxon>Flavobacteriales</taxon>
        <taxon>Flavobacteriaceae</taxon>
        <taxon>Flavobacterium</taxon>
    </lineage>
</organism>
<dbReference type="Proteomes" id="UP000318585">
    <property type="component" value="Unassembled WGS sequence"/>
</dbReference>
<proteinExistence type="predicted"/>
<evidence type="ECO:0000313" key="3">
    <source>
        <dbReference type="Proteomes" id="UP000318585"/>
    </source>
</evidence>
<protein>
    <submittedName>
        <fullName evidence="2">Serine hydrolase</fullName>
    </submittedName>
</protein>
<dbReference type="PANTHER" id="PTHR43283:SF7">
    <property type="entry name" value="BETA-LACTAMASE-RELATED DOMAIN-CONTAINING PROTEIN"/>
    <property type="match status" value="1"/>
</dbReference>
<evidence type="ECO:0000259" key="1">
    <source>
        <dbReference type="Pfam" id="PF00144"/>
    </source>
</evidence>
<dbReference type="Pfam" id="PF00144">
    <property type="entry name" value="Beta-lactamase"/>
    <property type="match status" value="1"/>
</dbReference>
<dbReference type="OrthoDB" id="9773047at2"/>
<sequence length="473" mass="54068">MKKIFKILGVTLLVFLVYFGYTTYFKLDLISGFSAKSMASGHFIDNRSQELIENNDNDIPKIDWAKNSINETEKYATATVFGLKERKAIYREGLGATLINNEFDVSKPYEVPKRTKLKNNLPFPYGNNEPKDTVFDNIDYAKLNAAVAKAFDKKGEINKRTRSVLVIYKDKIIAEKYAEGINKNSKILGWSMTKSITATLYGILQKQGKIDIYKPAPIAEWANDERAKITINDLLHMNSGLEWEEKYDKICDATKMLFQAEDMSQSQLIKPAQFKPNTHWNYSSGTSNLLSGILRKQFKTHQEYLDFWYSALIDKIGMNSMVVETDMAGNYVGSSYCWATTRDWAKFGLLYLHKGNWNGEQLFDENWAKYVATPTNGSKGDYGAHFWLNAGGYYPDAPRDLYSANGYQGQKVFIIPSQDLVIVRMGLTEDAKFDFNRFLIEVVGSLRVIDDDSYLKESLRMMQNKKSTSKHTK</sequence>
<dbReference type="SUPFAM" id="SSF56601">
    <property type="entry name" value="beta-lactamase/transpeptidase-like"/>
    <property type="match status" value="1"/>
</dbReference>
<keyword evidence="2" id="KW-0378">Hydrolase</keyword>
<accession>A0A553CTF4</accession>
<feature type="domain" description="Beta-lactamase-related" evidence="1">
    <location>
        <begin position="163"/>
        <end position="425"/>
    </location>
</feature>
<comment type="caution">
    <text evidence="2">The sequence shown here is derived from an EMBL/GenBank/DDBJ whole genome shotgun (WGS) entry which is preliminary data.</text>
</comment>
<dbReference type="EMBL" id="VJZR01000001">
    <property type="protein sequence ID" value="TRX23802.1"/>
    <property type="molecule type" value="Genomic_DNA"/>
</dbReference>